<dbReference type="NCBIfam" id="TIGR01549">
    <property type="entry name" value="HAD-SF-IA-v1"/>
    <property type="match status" value="1"/>
</dbReference>
<gene>
    <name evidence="1" type="ORF">H8692_04155</name>
</gene>
<evidence type="ECO:0000313" key="1">
    <source>
        <dbReference type="EMBL" id="MBC8567959.1"/>
    </source>
</evidence>
<dbReference type="SFLD" id="SFLDG01129">
    <property type="entry name" value="C1.5:_HAD__Beta-PGM__Phosphata"/>
    <property type="match status" value="1"/>
</dbReference>
<dbReference type="InterPro" id="IPR036412">
    <property type="entry name" value="HAD-like_sf"/>
</dbReference>
<dbReference type="PANTHER" id="PTHR47478">
    <property type="match status" value="1"/>
</dbReference>
<comment type="caution">
    <text evidence="1">The sequence shown here is derived from an EMBL/GenBank/DDBJ whole genome shotgun (WGS) entry which is preliminary data.</text>
</comment>
<dbReference type="NCBIfam" id="TIGR02254">
    <property type="entry name" value="YjjG_YfnB"/>
    <property type="match status" value="1"/>
</dbReference>
<name>A0A926I4M2_9FIRM</name>
<dbReference type="GO" id="GO:0008253">
    <property type="term" value="F:5'-nucleotidase activity"/>
    <property type="evidence" value="ECO:0007669"/>
    <property type="project" value="InterPro"/>
</dbReference>
<dbReference type="InterPro" id="IPR041492">
    <property type="entry name" value="HAD_2"/>
</dbReference>
<dbReference type="SFLD" id="SFLDS00003">
    <property type="entry name" value="Haloacid_Dehalogenase"/>
    <property type="match status" value="1"/>
</dbReference>
<dbReference type="InterPro" id="IPR006439">
    <property type="entry name" value="HAD-SF_hydro_IA"/>
</dbReference>
<dbReference type="PANTHER" id="PTHR47478:SF1">
    <property type="entry name" value="PYRIMIDINE 5'-NUCLEOTIDASE YJJG"/>
    <property type="match status" value="1"/>
</dbReference>
<dbReference type="RefSeq" id="WP_187525044.1">
    <property type="nucleotide sequence ID" value="NZ_JACRTA010000001.1"/>
</dbReference>
<organism evidence="1 2">
    <name type="scientific">Lentihominibacter hominis</name>
    <dbReference type="NCBI Taxonomy" id="2763645"/>
    <lineage>
        <taxon>Bacteria</taxon>
        <taxon>Bacillati</taxon>
        <taxon>Bacillota</taxon>
        <taxon>Clostridia</taxon>
        <taxon>Peptostreptococcales</taxon>
        <taxon>Anaerovoracaceae</taxon>
        <taxon>Lentihominibacter</taxon>
    </lineage>
</organism>
<dbReference type="Proteomes" id="UP000610862">
    <property type="component" value="Unassembled WGS sequence"/>
</dbReference>
<keyword evidence="2" id="KW-1185">Reference proteome</keyword>
<dbReference type="InterPro" id="IPR023198">
    <property type="entry name" value="PGP-like_dom2"/>
</dbReference>
<evidence type="ECO:0000313" key="2">
    <source>
        <dbReference type="Proteomes" id="UP000610862"/>
    </source>
</evidence>
<dbReference type="Pfam" id="PF13419">
    <property type="entry name" value="HAD_2"/>
    <property type="match status" value="1"/>
</dbReference>
<dbReference type="InterPro" id="IPR011951">
    <property type="entry name" value="HAD-SF_hydro_IA_YjjG/PynA"/>
</dbReference>
<accession>A0A926I4M2</accession>
<proteinExistence type="predicted"/>
<reference evidence="1" key="1">
    <citation type="submission" date="2020-08" db="EMBL/GenBank/DDBJ databases">
        <title>Genome public.</title>
        <authorList>
            <person name="Liu C."/>
            <person name="Sun Q."/>
        </authorList>
    </citation>
    <scope>NUCLEOTIDE SEQUENCE</scope>
    <source>
        <strain evidence="1">NSJ-24</strain>
    </source>
</reference>
<dbReference type="EMBL" id="JACRTA010000001">
    <property type="protein sequence ID" value="MBC8567959.1"/>
    <property type="molecule type" value="Genomic_DNA"/>
</dbReference>
<dbReference type="InterPro" id="IPR052550">
    <property type="entry name" value="Pyrimidine_5'-ntase_YjjG"/>
</dbReference>
<dbReference type="InterPro" id="IPR023214">
    <property type="entry name" value="HAD_sf"/>
</dbReference>
<dbReference type="AlphaFoldDB" id="A0A926I4M2"/>
<sequence length="231" mass="26509">MYNNILFDLDDTILDFSKAEEDAISSTLKHIFIEPKPEILKRYSQLNLQQWKLLEKEMTTRAELRINRFQNLFDELNVNYPAKDAAAFYENKLSSGHYFIEGAESVLRTLSQHKSLYLVTNGTASVQRGRLASADIIKYFKNIFISEDIGFNKPAPEFFDYCFSMMNNTDKEKTIIIGDSLSSDIQGGINAGIKTVWFNPERERNNSGITPDYEVHTLKEVIDIAVIDSRL</sequence>
<dbReference type="Gene3D" id="1.10.150.240">
    <property type="entry name" value="Putative phosphatase, domain 2"/>
    <property type="match status" value="1"/>
</dbReference>
<dbReference type="SFLD" id="SFLDG01135">
    <property type="entry name" value="C1.5.6:_HAD__Beta-PGM__Phospha"/>
    <property type="match status" value="1"/>
</dbReference>
<protein>
    <submittedName>
        <fullName evidence="1">Noncanonical pyrimidine nucleotidase, YjjG family</fullName>
    </submittedName>
</protein>
<dbReference type="SUPFAM" id="SSF56784">
    <property type="entry name" value="HAD-like"/>
    <property type="match status" value="1"/>
</dbReference>
<dbReference type="NCBIfam" id="TIGR01509">
    <property type="entry name" value="HAD-SF-IA-v3"/>
    <property type="match status" value="1"/>
</dbReference>
<dbReference type="Gene3D" id="3.40.50.1000">
    <property type="entry name" value="HAD superfamily/HAD-like"/>
    <property type="match status" value="1"/>
</dbReference>